<evidence type="ECO:0000259" key="2">
    <source>
        <dbReference type="SMART" id="SM00912"/>
    </source>
</evidence>
<accession>K9WDU5</accession>
<dbReference type="eggNOG" id="COG3210">
    <property type="taxonomic scope" value="Bacteria"/>
</dbReference>
<name>K9WDU5_9CYAN</name>
<feature type="region of interest" description="Disordered" evidence="1">
    <location>
        <begin position="785"/>
        <end position="806"/>
    </location>
</feature>
<reference evidence="3 4" key="1">
    <citation type="submission" date="2012-06" db="EMBL/GenBank/DDBJ databases">
        <title>Finished chromosome of genome of Microcoleus sp. PCC 7113.</title>
        <authorList>
            <consortium name="US DOE Joint Genome Institute"/>
            <person name="Gugger M."/>
            <person name="Coursin T."/>
            <person name="Rippka R."/>
            <person name="Tandeau De Marsac N."/>
            <person name="Huntemann M."/>
            <person name="Wei C.-L."/>
            <person name="Han J."/>
            <person name="Detter J.C."/>
            <person name="Han C."/>
            <person name="Tapia R."/>
            <person name="Chen A."/>
            <person name="Kyrpides N."/>
            <person name="Mavromatis K."/>
            <person name="Markowitz V."/>
            <person name="Szeto E."/>
            <person name="Ivanova N."/>
            <person name="Pagani I."/>
            <person name="Pati A."/>
            <person name="Goodwin L."/>
            <person name="Nordberg H.P."/>
            <person name="Cantor M.N."/>
            <person name="Hua S.X."/>
            <person name="Woyke T."/>
            <person name="Kerfeld C.A."/>
        </authorList>
    </citation>
    <scope>NUCLEOTIDE SEQUENCE [LARGE SCALE GENOMIC DNA]</scope>
    <source>
        <strain evidence="3 4">PCC 7113</strain>
    </source>
</reference>
<dbReference type="STRING" id="1173027.Mic7113_2616"/>
<dbReference type="NCBIfam" id="TIGR01901">
    <property type="entry name" value="adhes_NPXG"/>
    <property type="match status" value="1"/>
</dbReference>
<dbReference type="Proteomes" id="UP000010471">
    <property type="component" value="Chromosome"/>
</dbReference>
<dbReference type="HOGENOM" id="CLU_001325_0_0_3"/>
<proteinExistence type="predicted"/>
<dbReference type="KEGG" id="mic:Mic7113_2616"/>
<dbReference type="OrthoDB" id="502085at2"/>
<organism evidence="3 4">
    <name type="scientific">Allocoleopsis franciscana PCC 7113</name>
    <dbReference type="NCBI Taxonomy" id="1173027"/>
    <lineage>
        <taxon>Bacteria</taxon>
        <taxon>Bacillati</taxon>
        <taxon>Cyanobacteriota</taxon>
        <taxon>Cyanophyceae</taxon>
        <taxon>Coleofasciculales</taxon>
        <taxon>Coleofasciculaceae</taxon>
        <taxon>Allocoleopsis</taxon>
        <taxon>Allocoleopsis franciscana</taxon>
    </lineage>
</organism>
<dbReference type="Gene3D" id="2.160.20.10">
    <property type="entry name" value="Single-stranded right-handed beta-helix, Pectin lyase-like"/>
    <property type="match status" value="2"/>
</dbReference>
<feature type="domain" description="Filamentous haemagglutinin FhaB/tRNA nuclease CdiA-like TPS" evidence="2">
    <location>
        <begin position="38"/>
        <end position="148"/>
    </location>
</feature>
<dbReference type="Pfam" id="PF05860">
    <property type="entry name" value="TPS"/>
    <property type="match status" value="1"/>
</dbReference>
<evidence type="ECO:0000313" key="4">
    <source>
        <dbReference type="Proteomes" id="UP000010471"/>
    </source>
</evidence>
<dbReference type="EMBL" id="CP003630">
    <property type="protein sequence ID" value="AFZ18408.1"/>
    <property type="molecule type" value="Genomic_DNA"/>
</dbReference>
<feature type="compositionally biased region" description="Polar residues" evidence="1">
    <location>
        <begin position="789"/>
        <end position="802"/>
    </location>
</feature>
<dbReference type="SUPFAM" id="SSF51126">
    <property type="entry name" value="Pectin lyase-like"/>
    <property type="match status" value="2"/>
</dbReference>
<dbReference type="InterPro" id="IPR011050">
    <property type="entry name" value="Pectin_lyase_fold/virulence"/>
</dbReference>
<evidence type="ECO:0000313" key="3">
    <source>
        <dbReference type="EMBL" id="AFZ18408.1"/>
    </source>
</evidence>
<sequence>MSHSLNKDCHYRNHLLTSAIILSSLCLNYPLQAQIVPDNTLLFNSLTTQSGNTSIITGGTPAGSNLFHSFSQFSVPTGGTAYFNNSSAIQNIFSRVTGSSISNIDGLIRANDANLFLLNPNGIIFGPNASLDIGGSFLGTTANRIIFADNTQFSTTNPQTPSLLMVNVPVGLGFGSNQAAIRVQGTGQRLIEDPLFPLLDRSSIVTGLRVSPGKTLALVGGDVTLDGALLTAEGGRIELGSVGSGIVSLSPTTQGWALGYQNVQSFQNIQLLSQALVDASEATTGNGGGSIHLQGANVALTDGSFILIQSQGDQPGGSINVNASESLEISGSSPDGLLPSRLVNQTVGAGQGGDIELSTQRLIIRDGGYVDNRTLGSGNGGEVRVNATESVQVSGASAFNPSLLSFLNSETYGSGRAGDLSVSTGQLRVLDGGAIVSATFSTGSTGTVRLNATQSIEVAGAQTSRLVASTVGSASGNEGNAESVIINTRKLVVRDGGRVDSSTLAYGNAGSIIVNASESVEVSGKAPGFVNPSLIISSANIVDPLTQAFFGLPPVPTGDSGNVTINTPHLSVTDGAQVTVRNDGTGKAGTLIINADSILLDNQGGITASTNAGESAQEGSITLNVRDSLQMRHNSIISAEARGDQRGGNIIINAGAIAAVPEENSDITASAPQGTGGRITINTQGIFGTQVRDQQTPESDIIAVGKTPEFNGIVQVNTPEINVQDALNQLNTNFFSTEQAIASSCFARRNVEQGSFTSTGTGGLPTTPYDAQGGRYPVTQVQALPHPATPQTSSPAPKTPSTWKLGDPIQEAQGISVTPDGRILVGTHPQLAALKDPQRLICHPTQVEE</sequence>
<keyword evidence="4" id="KW-1185">Reference proteome</keyword>
<dbReference type="SMART" id="SM00912">
    <property type="entry name" value="Haemagg_act"/>
    <property type="match status" value="1"/>
</dbReference>
<dbReference type="AlphaFoldDB" id="K9WDU5"/>
<evidence type="ECO:0000256" key="1">
    <source>
        <dbReference type="SAM" id="MobiDB-lite"/>
    </source>
</evidence>
<gene>
    <name evidence="3" type="ORF">Mic7113_2616</name>
</gene>
<dbReference type="PATRIC" id="fig|1173027.3.peg.2873"/>
<protein>
    <submittedName>
        <fullName evidence="3">Filamentous hemagglutinin family N-terminal domain protein</fullName>
    </submittedName>
</protein>
<dbReference type="InterPro" id="IPR008638">
    <property type="entry name" value="FhaB/CdiA-like_TPS"/>
</dbReference>
<dbReference type="InterPro" id="IPR012334">
    <property type="entry name" value="Pectin_lyas_fold"/>
</dbReference>